<dbReference type="OrthoDB" id="298344at2759"/>
<dbReference type="PANTHER" id="PTHR34194:SF2">
    <property type="entry name" value="F14J8.16 PROTEIN"/>
    <property type="match status" value="1"/>
</dbReference>
<dbReference type="AlphaFoldDB" id="A0A2K2CHR9"/>
<keyword evidence="4" id="KW-1185">Reference proteome</keyword>
<dbReference type="EMBL" id="CM000884">
    <property type="protein sequence ID" value="PNT61576.1"/>
    <property type="molecule type" value="Genomic_DNA"/>
</dbReference>
<dbReference type="Proteomes" id="UP000008810">
    <property type="component" value="Chromosome 5"/>
</dbReference>
<gene>
    <name evidence="2" type="ORF">BRADI_5g17050v3</name>
</gene>
<organism evidence="2">
    <name type="scientific">Brachypodium distachyon</name>
    <name type="common">Purple false brome</name>
    <name type="synonym">Trachynia distachya</name>
    <dbReference type="NCBI Taxonomy" id="15368"/>
    <lineage>
        <taxon>Eukaryota</taxon>
        <taxon>Viridiplantae</taxon>
        <taxon>Streptophyta</taxon>
        <taxon>Embryophyta</taxon>
        <taxon>Tracheophyta</taxon>
        <taxon>Spermatophyta</taxon>
        <taxon>Magnoliopsida</taxon>
        <taxon>Liliopsida</taxon>
        <taxon>Poales</taxon>
        <taxon>Poaceae</taxon>
        <taxon>BOP clade</taxon>
        <taxon>Pooideae</taxon>
        <taxon>Stipodae</taxon>
        <taxon>Brachypodieae</taxon>
        <taxon>Brachypodium</taxon>
    </lineage>
</organism>
<dbReference type="Gramene" id="PNT61576">
    <property type="protein sequence ID" value="PNT61576"/>
    <property type="gene ID" value="BRADI_5g17050v3"/>
</dbReference>
<feature type="region of interest" description="Disordered" evidence="1">
    <location>
        <begin position="179"/>
        <end position="261"/>
    </location>
</feature>
<accession>A0A2K2CHR9</accession>
<sequence>MSYSLSGFVIRAERCGTAECQRRIWPRYSAHAASLRVILTPSPNSKAPAMSSLPFPVAGGDYPADKFDPDYLYFLRHIRPDGNSYVLELPHDGASPPSVIKYDPPIANSDGECVSDPSPGRASINCQTEERDSSSVEAVAAPSWLDSLVDIDEDYRVFLQHTRVVNNRLKLEIGGVVVNYEPDPDSAQSGGSSGIEEEREAAIASSGKDGKGVDSDEPVEVISAPNACDWRADPTPGQKVPGEEDMGRHHAEPSGASSHRSHGVIWPAHITNRPDSDFKRRLVDALCKPFSRKEYLNLFDMASIRTPLVKLRQVRNDEKFYPTDEMGNSYFDHYPDLVEQVTNTSYSKGLALMRGFFFWLQCTRRSIHAMDGRFKRSRGYSIGGLRLHISLIHVSFIYGDNSLWVTNCSQ</sequence>
<feature type="compositionally biased region" description="Basic and acidic residues" evidence="1">
    <location>
        <begin position="241"/>
        <end position="252"/>
    </location>
</feature>
<evidence type="ECO:0000256" key="1">
    <source>
        <dbReference type="SAM" id="MobiDB-lite"/>
    </source>
</evidence>
<evidence type="ECO:0000313" key="4">
    <source>
        <dbReference type="Proteomes" id="UP000008810"/>
    </source>
</evidence>
<reference evidence="2" key="2">
    <citation type="submission" date="2017-06" db="EMBL/GenBank/DDBJ databases">
        <title>WGS assembly of Brachypodium distachyon.</title>
        <authorList>
            <consortium name="The International Brachypodium Initiative"/>
            <person name="Lucas S."/>
            <person name="Harmon-Smith M."/>
            <person name="Lail K."/>
            <person name="Tice H."/>
            <person name="Grimwood J."/>
            <person name="Bruce D."/>
            <person name="Barry K."/>
            <person name="Shu S."/>
            <person name="Lindquist E."/>
            <person name="Wang M."/>
            <person name="Pitluck S."/>
            <person name="Vogel J.P."/>
            <person name="Garvin D.F."/>
            <person name="Mockler T.C."/>
            <person name="Schmutz J."/>
            <person name="Rokhsar D."/>
            <person name="Bevan M.W."/>
        </authorList>
    </citation>
    <scope>NUCLEOTIDE SEQUENCE</scope>
    <source>
        <strain evidence="2">Bd21</strain>
    </source>
</reference>
<reference evidence="2 3" key="1">
    <citation type="journal article" date="2010" name="Nature">
        <title>Genome sequencing and analysis of the model grass Brachypodium distachyon.</title>
        <authorList>
            <consortium name="International Brachypodium Initiative"/>
        </authorList>
    </citation>
    <scope>NUCLEOTIDE SEQUENCE [LARGE SCALE GENOMIC DNA]</scope>
    <source>
        <strain evidence="2 3">Bd21</strain>
    </source>
</reference>
<dbReference type="ExpressionAtlas" id="A0A2K2CHR9">
    <property type="expression patterns" value="baseline"/>
</dbReference>
<dbReference type="PANTHER" id="PTHR34194">
    <property type="entry name" value="F14J8.16 PROTEIN"/>
    <property type="match status" value="1"/>
</dbReference>
<evidence type="ECO:0000313" key="3">
    <source>
        <dbReference type="EnsemblPlants" id="PNT61576"/>
    </source>
</evidence>
<reference evidence="3" key="3">
    <citation type="submission" date="2018-08" db="UniProtKB">
        <authorList>
            <consortium name="EnsemblPlants"/>
        </authorList>
    </citation>
    <scope>IDENTIFICATION</scope>
    <source>
        <strain evidence="3">cv. Bd21</strain>
    </source>
</reference>
<protein>
    <submittedName>
        <fullName evidence="2 3">Uncharacterized protein</fullName>
    </submittedName>
</protein>
<dbReference type="InParanoid" id="A0A2K2CHR9"/>
<dbReference type="STRING" id="15368.A0A2K2CHR9"/>
<dbReference type="EnsemblPlants" id="PNT61576">
    <property type="protein sequence ID" value="PNT61576"/>
    <property type="gene ID" value="BRADI_5g17050v3"/>
</dbReference>
<evidence type="ECO:0000313" key="2">
    <source>
        <dbReference type="EMBL" id="PNT61576.1"/>
    </source>
</evidence>
<proteinExistence type="predicted"/>
<dbReference type="FunCoup" id="A0A2K2CHR9">
    <property type="interactions" value="7"/>
</dbReference>
<name>A0A2K2CHR9_BRADI</name>